<dbReference type="InterPro" id="IPR006224">
    <property type="entry name" value="PsdUridine_synth_RluA-like_CS"/>
</dbReference>
<keyword evidence="4" id="KW-1185">Reference proteome</keyword>
<dbReference type="Pfam" id="PF00849">
    <property type="entry name" value="PseudoU_synth_2"/>
    <property type="match status" value="1"/>
</dbReference>
<organism evidence="3 4">
    <name type="scientific">Thalassotalea eurytherma</name>
    <dbReference type="NCBI Taxonomy" id="1144278"/>
    <lineage>
        <taxon>Bacteria</taxon>
        <taxon>Pseudomonadati</taxon>
        <taxon>Pseudomonadota</taxon>
        <taxon>Gammaproteobacteria</taxon>
        <taxon>Alteromonadales</taxon>
        <taxon>Colwelliaceae</taxon>
        <taxon>Thalassotalea</taxon>
    </lineage>
</organism>
<dbReference type="InterPro" id="IPR020103">
    <property type="entry name" value="PsdUridine_synth_cat_dom_sf"/>
</dbReference>
<dbReference type="SUPFAM" id="SSF55120">
    <property type="entry name" value="Pseudouridine synthase"/>
    <property type="match status" value="1"/>
</dbReference>
<feature type="coiled-coil region" evidence="1">
    <location>
        <begin position="210"/>
        <end position="244"/>
    </location>
</feature>
<dbReference type="PROSITE" id="PS01129">
    <property type="entry name" value="PSI_RLU"/>
    <property type="match status" value="1"/>
</dbReference>
<dbReference type="PANTHER" id="PTHR21600:SF89">
    <property type="entry name" value="RIBOSOMAL LARGE SUBUNIT PSEUDOURIDINE SYNTHASE A"/>
    <property type="match status" value="1"/>
</dbReference>
<keyword evidence="1" id="KW-0175">Coiled coil</keyword>
<dbReference type="PANTHER" id="PTHR21600">
    <property type="entry name" value="MITOCHONDRIAL RNA PSEUDOURIDINE SYNTHASE"/>
    <property type="match status" value="1"/>
</dbReference>
<feature type="domain" description="Pseudouridine synthase RsuA/RluA-like" evidence="2">
    <location>
        <begin position="358"/>
        <end position="506"/>
    </location>
</feature>
<evidence type="ECO:0000256" key="1">
    <source>
        <dbReference type="SAM" id="Coils"/>
    </source>
</evidence>
<evidence type="ECO:0000313" key="3">
    <source>
        <dbReference type="EMBL" id="GLX82369.1"/>
    </source>
</evidence>
<dbReference type="Proteomes" id="UP001157133">
    <property type="component" value="Unassembled WGS sequence"/>
</dbReference>
<proteinExistence type="predicted"/>
<protein>
    <submittedName>
        <fullName evidence="3">RNA pseudouridine synthase</fullName>
    </submittedName>
</protein>
<accession>A0ABQ6H4C6</accession>
<dbReference type="RefSeq" id="WP_284207727.1">
    <property type="nucleotide sequence ID" value="NZ_BSSU01000008.1"/>
</dbReference>
<dbReference type="EMBL" id="BSSU01000008">
    <property type="protein sequence ID" value="GLX82369.1"/>
    <property type="molecule type" value="Genomic_DNA"/>
</dbReference>
<evidence type="ECO:0000313" key="4">
    <source>
        <dbReference type="Proteomes" id="UP001157133"/>
    </source>
</evidence>
<dbReference type="InterPro" id="IPR050188">
    <property type="entry name" value="RluA_PseudoU_synthase"/>
</dbReference>
<comment type="caution">
    <text evidence="3">The sequence shown here is derived from an EMBL/GenBank/DDBJ whole genome shotgun (WGS) entry which is preliminary data.</text>
</comment>
<dbReference type="CDD" id="cd02869">
    <property type="entry name" value="PseudoU_synth_RluA_like"/>
    <property type="match status" value="1"/>
</dbReference>
<sequence length="553" mass="62832">MPISDYFIKFSQDVTTITLPKRFTYPFCYEPHQLAEVASSQLQSYLRKNAPMMGNLGEMPEGKMYGVLVVKNQHGKLGFLAAYSGKEQTQSSSLKFVPQAFDLDDHKNFYLAESKVVNDINEQVKALESAALYRELSADLTNAQHAYQQQVSEKQAAMVLLKKHRKSERNKALQTLSNEEYLALDKRLSGQSIEQKKQLLALKSRLKQGIEKADSALTLYEAKITKLKKQRKKLSNRLQKQLFNEYQFFNAKGEIRNLNEIFSGVGEFPPAGTGDCAAPKLLQFAYKHDLTPITMAEFWWGQSPKSQIRQHQKYYPACQSKCGPLLGHMLTGLQLDDNPLLINTGENKTIDVLYEDEHLAVINKPEGLLSVPGKLVNDSVLSRMKTQYPEATGPLIVHRLDMSTSGLMVIALTPRANKGLQQQFISREVTKHYVALIEGHVNEEQGEITLPLRQDLDDRPRQRVCFEHGKSSLTKWQLIKHESKFSRLLLEPKTGRTHQLRMHCAHRLGLNMPIVGDDLYGTKANRLCLHAKTLSFVHPINKDVLTFRVEPNF</sequence>
<evidence type="ECO:0000259" key="2">
    <source>
        <dbReference type="Pfam" id="PF00849"/>
    </source>
</evidence>
<dbReference type="InterPro" id="IPR006145">
    <property type="entry name" value="PsdUridine_synth_RsuA/RluA"/>
</dbReference>
<name>A0ABQ6H4C6_9GAMM</name>
<dbReference type="Gene3D" id="3.30.2350.10">
    <property type="entry name" value="Pseudouridine synthase"/>
    <property type="match status" value="1"/>
</dbReference>
<reference evidence="3 4" key="1">
    <citation type="submission" date="2023-03" db="EMBL/GenBank/DDBJ databases">
        <title>Draft genome sequence of Thalassotalea eurytherma JCM 18482T.</title>
        <authorList>
            <person name="Sawabe T."/>
        </authorList>
    </citation>
    <scope>NUCLEOTIDE SEQUENCE [LARGE SCALE GENOMIC DNA]</scope>
    <source>
        <strain evidence="3 4">JCM 18482</strain>
    </source>
</reference>
<gene>
    <name evidence="3" type="ORF">theurythT_18210</name>
</gene>